<gene>
    <name evidence="1" type="ORF">JEQ07_08880</name>
</gene>
<keyword evidence="2" id="KW-1185">Reference proteome</keyword>
<protein>
    <submittedName>
        <fullName evidence="1">EcsC family protein</fullName>
    </submittedName>
</protein>
<evidence type="ECO:0000313" key="1">
    <source>
        <dbReference type="EMBL" id="MBI6180515.1"/>
    </source>
</evidence>
<evidence type="ECO:0000313" key="2">
    <source>
        <dbReference type="Proteomes" id="UP000639004"/>
    </source>
</evidence>
<dbReference type="Pfam" id="PF12787">
    <property type="entry name" value="EcsC"/>
    <property type="match status" value="1"/>
</dbReference>
<sequence>MEQDKALTIGKVQKALDWAYDKAVNGVPGLDSAQELAASYIKQGDNPVACVNALIRWQNTKAGTSGFLTGLGGIITLPIAIPANITSVMYIQIRMIAAIAHMGGYDLKTDNVRALVYTCLCGNAAKDILKEAGIKIGTQLSKSVINKIPGEVLKTINKAVGFRLLTKYGTQGSINLVKWVPLAGGIIGGAFDGVSTNIIGNVARKTFMTPQPQQDDVPTVNT</sequence>
<dbReference type="RefSeq" id="WP_198642251.1">
    <property type="nucleotide sequence ID" value="NZ_JAEHSL010000004.1"/>
</dbReference>
<dbReference type="Proteomes" id="UP000639004">
    <property type="component" value="Unassembled WGS sequence"/>
</dbReference>
<comment type="caution">
    <text evidence="1">The sequence shown here is derived from an EMBL/GenBank/DDBJ whole genome shotgun (WGS) entry which is preliminary data.</text>
</comment>
<reference evidence="1 2" key="1">
    <citation type="submission" date="2020-12" db="EMBL/GenBank/DDBJ databases">
        <title>Enhanced detection system for hospital associated transmission using whole genome sequencing surveillance.</title>
        <authorList>
            <person name="Harrison L.H."/>
            <person name="Van Tyne D."/>
            <person name="Marsh J.W."/>
            <person name="Griffith M.P."/>
            <person name="Snyder D.J."/>
            <person name="Cooper V.S."/>
            <person name="Mustapha M."/>
        </authorList>
    </citation>
    <scope>NUCLEOTIDE SEQUENCE [LARGE SCALE GENOMIC DNA]</scope>
    <source>
        <strain evidence="1 2">SER00238</strain>
    </source>
</reference>
<name>A0ABS0TT89_SERPR</name>
<accession>A0ABS0TT89</accession>
<proteinExistence type="predicted"/>
<organism evidence="1 2">
    <name type="scientific">Serratia proteamaculans</name>
    <dbReference type="NCBI Taxonomy" id="28151"/>
    <lineage>
        <taxon>Bacteria</taxon>
        <taxon>Pseudomonadati</taxon>
        <taxon>Pseudomonadota</taxon>
        <taxon>Gammaproteobacteria</taxon>
        <taxon>Enterobacterales</taxon>
        <taxon>Yersiniaceae</taxon>
        <taxon>Serratia</taxon>
    </lineage>
</organism>
<dbReference type="InterPro" id="IPR024787">
    <property type="entry name" value="EcsC"/>
</dbReference>
<dbReference type="EMBL" id="JAEHSL010000004">
    <property type="protein sequence ID" value="MBI6180515.1"/>
    <property type="molecule type" value="Genomic_DNA"/>
</dbReference>